<proteinExistence type="predicted"/>
<dbReference type="EMBL" id="BARU01035718">
    <property type="protein sequence ID" value="GAH83658.1"/>
    <property type="molecule type" value="Genomic_DNA"/>
</dbReference>
<gene>
    <name evidence="1" type="ORF">S03H2_55860</name>
</gene>
<reference evidence="1" key="1">
    <citation type="journal article" date="2014" name="Front. Microbiol.">
        <title>High frequency of phylogenetically diverse reductive dehalogenase-homologous genes in deep subseafloor sedimentary metagenomes.</title>
        <authorList>
            <person name="Kawai M."/>
            <person name="Futagami T."/>
            <person name="Toyoda A."/>
            <person name="Takaki Y."/>
            <person name="Nishi S."/>
            <person name="Hori S."/>
            <person name="Arai W."/>
            <person name="Tsubouchi T."/>
            <person name="Morono Y."/>
            <person name="Uchiyama I."/>
            <person name="Ito T."/>
            <person name="Fujiyama A."/>
            <person name="Inagaki F."/>
            <person name="Takami H."/>
        </authorList>
    </citation>
    <scope>NUCLEOTIDE SEQUENCE</scope>
    <source>
        <strain evidence="1">Expedition CK06-06</strain>
    </source>
</reference>
<protein>
    <submittedName>
        <fullName evidence="1">Uncharacterized protein</fullName>
    </submittedName>
</protein>
<sequence length="31" mass="3575">NHNPDDVLYLEVRGLGVYTVRLNNFTKLKGE</sequence>
<accession>X1KNR9</accession>
<organism evidence="1">
    <name type="scientific">marine sediment metagenome</name>
    <dbReference type="NCBI Taxonomy" id="412755"/>
    <lineage>
        <taxon>unclassified sequences</taxon>
        <taxon>metagenomes</taxon>
        <taxon>ecological metagenomes</taxon>
    </lineage>
</organism>
<evidence type="ECO:0000313" key="1">
    <source>
        <dbReference type="EMBL" id="GAH83658.1"/>
    </source>
</evidence>
<comment type="caution">
    <text evidence="1">The sequence shown here is derived from an EMBL/GenBank/DDBJ whole genome shotgun (WGS) entry which is preliminary data.</text>
</comment>
<feature type="non-terminal residue" evidence="1">
    <location>
        <position position="1"/>
    </location>
</feature>
<dbReference type="AlphaFoldDB" id="X1KNR9"/>
<name>X1KNR9_9ZZZZ</name>